<name>A0A5N6E8E4_9EURO</name>
<organism evidence="1 2">
    <name type="scientific">Aspergillus novoparasiticus</name>
    <dbReference type="NCBI Taxonomy" id="986946"/>
    <lineage>
        <taxon>Eukaryota</taxon>
        <taxon>Fungi</taxon>
        <taxon>Dikarya</taxon>
        <taxon>Ascomycota</taxon>
        <taxon>Pezizomycotina</taxon>
        <taxon>Eurotiomycetes</taxon>
        <taxon>Eurotiomycetidae</taxon>
        <taxon>Eurotiales</taxon>
        <taxon>Aspergillaceae</taxon>
        <taxon>Aspergillus</taxon>
        <taxon>Aspergillus subgen. Circumdati</taxon>
    </lineage>
</organism>
<dbReference type="Proteomes" id="UP000326799">
    <property type="component" value="Unassembled WGS sequence"/>
</dbReference>
<reference evidence="1 2" key="1">
    <citation type="submission" date="2019-04" db="EMBL/GenBank/DDBJ databases">
        <title>Fungal friends and foes A comparative genomics study of 23 Aspergillus species from section Flavi.</title>
        <authorList>
            <consortium name="DOE Joint Genome Institute"/>
            <person name="Kjaerbolling I."/>
            <person name="Vesth T.C."/>
            <person name="Frisvad J.C."/>
            <person name="Nybo J.L."/>
            <person name="Theobald S."/>
            <person name="Kildgaard S."/>
            <person name="Petersen T.I."/>
            <person name="Kuo A."/>
            <person name="Sato A."/>
            <person name="Lyhne E.K."/>
            <person name="Kogle M.E."/>
            <person name="Wiebenga A."/>
            <person name="Kun R.S."/>
            <person name="Lubbers R.J."/>
            <person name="Makela M.R."/>
            <person name="Barry K."/>
            <person name="Chovatia M."/>
            <person name="Clum A."/>
            <person name="Daum C."/>
            <person name="Haridas S."/>
            <person name="He G."/>
            <person name="LaButti K."/>
            <person name="Lipzen A."/>
            <person name="Mondo S."/>
            <person name="Pangilinan J."/>
            <person name="Riley R."/>
            <person name="Salamov A."/>
            <person name="Simmons B.A."/>
            <person name="Magnuson J.K."/>
            <person name="Henrissat B."/>
            <person name="Mortensen U.H."/>
            <person name="Larsen T.O."/>
            <person name="De vries R.P."/>
            <person name="Grigoriev I.V."/>
            <person name="Machida M."/>
            <person name="Baker S.E."/>
            <person name="Andersen M.R."/>
        </authorList>
    </citation>
    <scope>NUCLEOTIDE SEQUENCE [LARGE SCALE GENOMIC DNA]</scope>
    <source>
        <strain evidence="1 2">CBS 126849</strain>
    </source>
</reference>
<dbReference type="AlphaFoldDB" id="A0A5N6E8E4"/>
<accession>A0A5N6E8E4</accession>
<gene>
    <name evidence="1" type="ORF">BDV33DRAFT_184512</name>
</gene>
<dbReference type="EMBL" id="ML733595">
    <property type="protein sequence ID" value="KAB8213557.1"/>
    <property type="molecule type" value="Genomic_DNA"/>
</dbReference>
<protein>
    <submittedName>
        <fullName evidence="1">Uncharacterized protein</fullName>
    </submittedName>
</protein>
<keyword evidence="2" id="KW-1185">Reference proteome</keyword>
<sequence length="195" mass="22344">MFYSGYRTSLVPLSSGLHLRPTEIEDFMYTDRADLAQDWEQTQFTPVESLDQALEVLQQYLEEVFDLCCVDQLVGAVELILSYLDWVTGDARDYGVFIDDPVLYPRQLLLWNKLNICFLAICQRQKDITEASLETNAPLSSGCLSISQIETLGDQLITLSDRIEDDGLVDYQMGFWEEEILSGKFSLTSIVYLRR</sequence>
<evidence type="ECO:0000313" key="1">
    <source>
        <dbReference type="EMBL" id="KAB8213557.1"/>
    </source>
</evidence>
<evidence type="ECO:0000313" key="2">
    <source>
        <dbReference type="Proteomes" id="UP000326799"/>
    </source>
</evidence>
<proteinExistence type="predicted"/>